<feature type="transmembrane region" description="Helical" evidence="1">
    <location>
        <begin position="7"/>
        <end position="26"/>
    </location>
</feature>
<dbReference type="PROSITE" id="PS51257">
    <property type="entry name" value="PROKAR_LIPOPROTEIN"/>
    <property type="match status" value="1"/>
</dbReference>
<organism evidence="2 3">
    <name type="scientific">Nostoc punctiforme FACHB-252</name>
    <dbReference type="NCBI Taxonomy" id="1357509"/>
    <lineage>
        <taxon>Bacteria</taxon>
        <taxon>Bacillati</taxon>
        <taxon>Cyanobacteriota</taxon>
        <taxon>Cyanophyceae</taxon>
        <taxon>Nostocales</taxon>
        <taxon>Nostocaceae</taxon>
        <taxon>Nostoc</taxon>
    </lineage>
</organism>
<keyword evidence="1" id="KW-1133">Transmembrane helix</keyword>
<evidence type="ECO:0000313" key="2">
    <source>
        <dbReference type="EMBL" id="MBD2611105.1"/>
    </source>
</evidence>
<protein>
    <submittedName>
        <fullName evidence="2">Uncharacterized protein</fullName>
    </submittedName>
</protein>
<gene>
    <name evidence="2" type="ORF">H6G94_07445</name>
</gene>
<accession>A0ABR8H788</accession>
<dbReference type="Proteomes" id="UP000606396">
    <property type="component" value="Unassembled WGS sequence"/>
</dbReference>
<keyword evidence="1" id="KW-0472">Membrane</keyword>
<reference evidence="2 3" key="1">
    <citation type="journal article" date="2020" name="ISME J.">
        <title>Comparative genomics reveals insights into cyanobacterial evolution and habitat adaptation.</title>
        <authorList>
            <person name="Chen M.Y."/>
            <person name="Teng W.K."/>
            <person name="Zhao L."/>
            <person name="Hu C.X."/>
            <person name="Zhou Y.K."/>
            <person name="Han B.P."/>
            <person name="Song L.R."/>
            <person name="Shu W.S."/>
        </authorList>
    </citation>
    <scope>NUCLEOTIDE SEQUENCE [LARGE SCALE GENOMIC DNA]</scope>
    <source>
        <strain evidence="2 3">FACHB-252</strain>
    </source>
</reference>
<dbReference type="EMBL" id="JACJTC010000005">
    <property type="protein sequence ID" value="MBD2611105.1"/>
    <property type="molecule type" value="Genomic_DNA"/>
</dbReference>
<keyword evidence="1" id="KW-0812">Transmembrane</keyword>
<sequence>MLLSRKAIVAPLIICACILGVGLIQLPRLEKLLNSKKSASLESLEKDVKAEKIKLDFLKKVPGFGYDNLMGDWVYLNFLQYFGDDKIRDKTGYGLSPEYFEVILERDPRFLAAYRSLSVSTSLYAAMPERAIALSEKGLKSLSPWVPEKSYYVWRYKGTDELLFLGNPQAAEHSFATAANWAKNFSDEESQFVAASSQKTAEFLKRNPQSKYAQIATWAMVLNNQVDEKTRKRAIREIETLGGKVIKTPEGNSKIVFPPKD</sequence>
<name>A0ABR8H788_NOSPU</name>
<evidence type="ECO:0000313" key="3">
    <source>
        <dbReference type="Proteomes" id="UP000606396"/>
    </source>
</evidence>
<proteinExistence type="predicted"/>
<comment type="caution">
    <text evidence="2">The sequence shown here is derived from an EMBL/GenBank/DDBJ whole genome shotgun (WGS) entry which is preliminary data.</text>
</comment>
<dbReference type="RefSeq" id="WP_190948934.1">
    <property type="nucleotide sequence ID" value="NZ_JACJTC010000005.1"/>
</dbReference>
<keyword evidence="3" id="KW-1185">Reference proteome</keyword>
<evidence type="ECO:0000256" key="1">
    <source>
        <dbReference type="SAM" id="Phobius"/>
    </source>
</evidence>